<sequence>MVYLAAWSTLSEWLGRSPHLGQWLRSPRLVDAQYLARLLLVSLFVQCVAASLCAVFARLLNTKTLTF</sequence>
<proteinExistence type="predicted"/>
<accession>A0A317XK60</accession>
<evidence type="ECO:0000256" key="1">
    <source>
        <dbReference type="SAM" id="Phobius"/>
    </source>
</evidence>
<evidence type="ECO:0000313" key="3">
    <source>
        <dbReference type="Proteomes" id="UP000246740"/>
    </source>
</evidence>
<keyword evidence="3" id="KW-1185">Reference proteome</keyword>
<dbReference type="AlphaFoldDB" id="A0A317XK60"/>
<keyword evidence="1" id="KW-0472">Membrane</keyword>
<dbReference type="InParanoid" id="A0A317XK60"/>
<keyword evidence="1" id="KW-1133">Transmembrane helix</keyword>
<protein>
    <submittedName>
        <fullName evidence="2">Uncharacterized protein</fullName>
    </submittedName>
</protein>
<evidence type="ECO:0000313" key="2">
    <source>
        <dbReference type="EMBL" id="PWY98199.1"/>
    </source>
</evidence>
<dbReference type="Proteomes" id="UP000246740">
    <property type="component" value="Unassembled WGS sequence"/>
</dbReference>
<name>A0A317XK60_9BASI</name>
<keyword evidence="1" id="KW-0812">Transmembrane</keyword>
<organism evidence="2 3">
    <name type="scientific">Testicularia cyperi</name>
    <dbReference type="NCBI Taxonomy" id="1882483"/>
    <lineage>
        <taxon>Eukaryota</taxon>
        <taxon>Fungi</taxon>
        <taxon>Dikarya</taxon>
        <taxon>Basidiomycota</taxon>
        <taxon>Ustilaginomycotina</taxon>
        <taxon>Ustilaginomycetes</taxon>
        <taxon>Ustilaginales</taxon>
        <taxon>Anthracoideaceae</taxon>
        <taxon>Testicularia</taxon>
    </lineage>
</organism>
<reference evidence="2 3" key="1">
    <citation type="journal article" date="2018" name="Mol. Biol. Evol.">
        <title>Broad Genomic Sampling Reveals a Smut Pathogenic Ancestry of the Fungal Clade Ustilaginomycotina.</title>
        <authorList>
            <person name="Kijpornyongpan T."/>
            <person name="Mondo S.J."/>
            <person name="Barry K."/>
            <person name="Sandor L."/>
            <person name="Lee J."/>
            <person name="Lipzen A."/>
            <person name="Pangilinan J."/>
            <person name="LaButti K."/>
            <person name="Hainaut M."/>
            <person name="Henrissat B."/>
            <person name="Grigoriev I.V."/>
            <person name="Spatafora J.W."/>
            <person name="Aime M.C."/>
        </authorList>
    </citation>
    <scope>NUCLEOTIDE SEQUENCE [LARGE SCALE GENOMIC DNA]</scope>
    <source>
        <strain evidence="2 3">MCA 3645</strain>
    </source>
</reference>
<dbReference type="EMBL" id="KZ819199">
    <property type="protein sequence ID" value="PWY98199.1"/>
    <property type="molecule type" value="Genomic_DNA"/>
</dbReference>
<feature type="transmembrane region" description="Helical" evidence="1">
    <location>
        <begin position="34"/>
        <end position="60"/>
    </location>
</feature>
<gene>
    <name evidence="2" type="ORF">BCV70DRAFT_35499</name>
</gene>